<dbReference type="InterPro" id="IPR013325">
    <property type="entry name" value="RNA_pol_sigma_r2"/>
</dbReference>
<feature type="region of interest" description="Disordered" evidence="1">
    <location>
        <begin position="131"/>
        <end position="152"/>
    </location>
</feature>
<dbReference type="Gene3D" id="1.10.1740.10">
    <property type="match status" value="1"/>
</dbReference>
<evidence type="ECO:0000256" key="1">
    <source>
        <dbReference type="SAM" id="MobiDB-lite"/>
    </source>
</evidence>
<organism evidence="3 4">
    <name type="scientific">Streptacidiphilus pinicola</name>
    <dbReference type="NCBI Taxonomy" id="2219663"/>
    <lineage>
        <taxon>Bacteria</taxon>
        <taxon>Bacillati</taxon>
        <taxon>Actinomycetota</taxon>
        <taxon>Actinomycetes</taxon>
        <taxon>Kitasatosporales</taxon>
        <taxon>Streptomycetaceae</taxon>
        <taxon>Streptacidiphilus</taxon>
    </lineage>
</organism>
<sequence>MPRTLAATSGVDVTDSLLGDTYGQDVRTRRGAGGVEEVDTAGAADVVAGLYRRYRSPLVWHLRARGATEAEAHDAVQEAFVAALRAGSIDDPAAWYGWLRTVAARCLARARSAAGGGRVAVETMAPATCRTGRRRRRVSPTPSRPGPARATCSRCSTHCHRVRARSSASTWRASARRRSPRNWGWNSRRSGRTSPARAAHCGP</sequence>
<accession>A0A2X0IA50</accession>
<proteinExistence type="predicted"/>
<dbReference type="EMBL" id="QKYN01000136">
    <property type="protein sequence ID" value="RAG81852.1"/>
    <property type="molecule type" value="Genomic_DNA"/>
</dbReference>
<keyword evidence="4" id="KW-1185">Reference proteome</keyword>
<protein>
    <recommendedName>
        <fullName evidence="2">RNA polymerase sigma-70 region 2 domain-containing protein</fullName>
    </recommendedName>
</protein>
<gene>
    <name evidence="3" type="ORF">DN069_30830</name>
</gene>
<evidence type="ECO:0000313" key="3">
    <source>
        <dbReference type="EMBL" id="RAG81852.1"/>
    </source>
</evidence>
<feature type="region of interest" description="Disordered" evidence="1">
    <location>
        <begin position="166"/>
        <end position="203"/>
    </location>
</feature>
<dbReference type="SUPFAM" id="SSF88946">
    <property type="entry name" value="Sigma2 domain of RNA polymerase sigma factors"/>
    <property type="match status" value="1"/>
</dbReference>
<feature type="domain" description="RNA polymerase sigma-70 region 2" evidence="2">
    <location>
        <begin position="50"/>
        <end position="109"/>
    </location>
</feature>
<dbReference type="Pfam" id="PF04542">
    <property type="entry name" value="Sigma70_r2"/>
    <property type="match status" value="1"/>
</dbReference>
<dbReference type="InterPro" id="IPR007627">
    <property type="entry name" value="RNA_pol_sigma70_r2"/>
</dbReference>
<reference evidence="3 4" key="1">
    <citation type="submission" date="2018-06" db="EMBL/GenBank/DDBJ databases">
        <title>Streptacidiphilus pinicola sp. nov., isolated from pine grove soil.</title>
        <authorList>
            <person name="Roh S.G."/>
            <person name="Park S."/>
            <person name="Kim M.-K."/>
            <person name="Yun B.-R."/>
            <person name="Park J."/>
            <person name="Kim M.J."/>
            <person name="Kim Y.S."/>
            <person name="Kim S.B."/>
        </authorList>
    </citation>
    <scope>NUCLEOTIDE SEQUENCE [LARGE SCALE GENOMIC DNA]</scope>
    <source>
        <strain evidence="3 4">MMS16-CNU450</strain>
    </source>
</reference>
<comment type="caution">
    <text evidence="3">The sequence shown here is derived from an EMBL/GenBank/DDBJ whole genome shotgun (WGS) entry which is preliminary data.</text>
</comment>
<evidence type="ECO:0000259" key="2">
    <source>
        <dbReference type="Pfam" id="PF04542"/>
    </source>
</evidence>
<evidence type="ECO:0000313" key="4">
    <source>
        <dbReference type="Proteomes" id="UP000248889"/>
    </source>
</evidence>
<dbReference type="GO" id="GO:0003700">
    <property type="term" value="F:DNA-binding transcription factor activity"/>
    <property type="evidence" value="ECO:0007669"/>
    <property type="project" value="InterPro"/>
</dbReference>
<dbReference type="AlphaFoldDB" id="A0A2X0IA50"/>
<name>A0A2X0IA50_9ACTN</name>
<dbReference type="GO" id="GO:0006352">
    <property type="term" value="P:DNA-templated transcription initiation"/>
    <property type="evidence" value="ECO:0007669"/>
    <property type="project" value="InterPro"/>
</dbReference>
<dbReference type="Proteomes" id="UP000248889">
    <property type="component" value="Unassembled WGS sequence"/>
</dbReference>